<dbReference type="EMBL" id="FRXO01000002">
    <property type="protein sequence ID" value="SHO63191.1"/>
    <property type="molecule type" value="Genomic_DNA"/>
</dbReference>
<reference evidence="2 3" key="1">
    <citation type="submission" date="2016-12" db="EMBL/GenBank/DDBJ databases">
        <authorList>
            <person name="Song W.-J."/>
            <person name="Kurnit D.M."/>
        </authorList>
    </citation>
    <scope>NUCLEOTIDE SEQUENCE [LARGE SCALE GENOMIC DNA]</scope>
    <source>
        <strain evidence="2 3">DSM 19599</strain>
    </source>
</reference>
<accession>A0A1M7ZE38</accession>
<evidence type="ECO:0000256" key="1">
    <source>
        <dbReference type="SAM" id="SignalP"/>
    </source>
</evidence>
<protein>
    <submittedName>
        <fullName evidence="2">Uncharacterized protein</fullName>
    </submittedName>
</protein>
<dbReference type="OrthoDB" id="7847400at2"/>
<gene>
    <name evidence="2" type="ORF">SAMN02745172_01301</name>
</gene>
<keyword evidence="3" id="KW-1185">Reference proteome</keyword>
<dbReference type="RefSeq" id="WP_073626715.1">
    <property type="nucleotide sequence ID" value="NZ_FRXO01000002.1"/>
</dbReference>
<feature type="chain" id="PRO_5012568326" evidence="1">
    <location>
        <begin position="27"/>
        <end position="164"/>
    </location>
</feature>
<proteinExistence type="predicted"/>
<keyword evidence="1" id="KW-0732">Signal</keyword>
<evidence type="ECO:0000313" key="3">
    <source>
        <dbReference type="Proteomes" id="UP000186406"/>
    </source>
</evidence>
<feature type="signal peptide" evidence="1">
    <location>
        <begin position="1"/>
        <end position="26"/>
    </location>
</feature>
<evidence type="ECO:0000313" key="2">
    <source>
        <dbReference type="EMBL" id="SHO63191.1"/>
    </source>
</evidence>
<organism evidence="2 3">
    <name type="scientific">Pseudoxanthobacter soli DSM 19599</name>
    <dbReference type="NCBI Taxonomy" id="1123029"/>
    <lineage>
        <taxon>Bacteria</taxon>
        <taxon>Pseudomonadati</taxon>
        <taxon>Pseudomonadota</taxon>
        <taxon>Alphaproteobacteria</taxon>
        <taxon>Hyphomicrobiales</taxon>
        <taxon>Segnochrobactraceae</taxon>
        <taxon>Pseudoxanthobacter</taxon>
    </lineage>
</organism>
<dbReference type="Proteomes" id="UP000186406">
    <property type="component" value="Unassembled WGS sequence"/>
</dbReference>
<name>A0A1M7ZE38_9HYPH</name>
<dbReference type="STRING" id="1123029.SAMN02745172_01301"/>
<dbReference type="AlphaFoldDB" id="A0A1M7ZE38"/>
<sequence length="164" mass="18112">MFKISATALWILAVALISSFGAAYWAANNDNANQPAPYLEGLEYRKLPLLTVPMIVNGQVAGYVLAKLVFTADARTLREVPIQPDEFVTDEAFTEIYTNGKIDFGKIDKYNIPEMVEKIKTNVNKRLNIDIVHDILLEGMNYLSKDEMREHVVGSSSEAASGGG</sequence>